<dbReference type="AlphaFoldDB" id="A0A9D3PMR0"/>
<name>A0A9D3PMR0_MEGAT</name>
<proteinExistence type="predicted"/>
<dbReference type="EMBL" id="JAFDVH010000015">
    <property type="protein sequence ID" value="KAG7464090.1"/>
    <property type="molecule type" value="Genomic_DNA"/>
</dbReference>
<accession>A0A9D3PMR0</accession>
<keyword evidence="2" id="KW-1185">Reference proteome</keyword>
<organism evidence="1 2">
    <name type="scientific">Megalops atlanticus</name>
    <name type="common">Tarpon</name>
    <name type="synonym">Clupea gigantea</name>
    <dbReference type="NCBI Taxonomy" id="7932"/>
    <lineage>
        <taxon>Eukaryota</taxon>
        <taxon>Metazoa</taxon>
        <taxon>Chordata</taxon>
        <taxon>Craniata</taxon>
        <taxon>Vertebrata</taxon>
        <taxon>Euteleostomi</taxon>
        <taxon>Actinopterygii</taxon>
        <taxon>Neopterygii</taxon>
        <taxon>Teleostei</taxon>
        <taxon>Elopiformes</taxon>
        <taxon>Megalopidae</taxon>
        <taxon>Megalops</taxon>
    </lineage>
</organism>
<evidence type="ECO:0000313" key="1">
    <source>
        <dbReference type="EMBL" id="KAG7464090.1"/>
    </source>
</evidence>
<dbReference type="Proteomes" id="UP001046870">
    <property type="component" value="Chromosome 15"/>
</dbReference>
<protein>
    <submittedName>
        <fullName evidence="1">Uncharacterized protein</fullName>
    </submittedName>
</protein>
<evidence type="ECO:0000313" key="2">
    <source>
        <dbReference type="Proteomes" id="UP001046870"/>
    </source>
</evidence>
<gene>
    <name evidence="1" type="ORF">MATL_G00183570</name>
</gene>
<reference evidence="1" key="1">
    <citation type="submission" date="2021-01" db="EMBL/GenBank/DDBJ databases">
        <authorList>
            <person name="Zahm M."/>
            <person name="Roques C."/>
            <person name="Cabau C."/>
            <person name="Klopp C."/>
            <person name="Donnadieu C."/>
            <person name="Jouanno E."/>
            <person name="Lampietro C."/>
            <person name="Louis A."/>
            <person name="Herpin A."/>
            <person name="Echchiki A."/>
            <person name="Berthelot C."/>
            <person name="Parey E."/>
            <person name="Roest-Crollius H."/>
            <person name="Braasch I."/>
            <person name="Postlethwait J."/>
            <person name="Bobe J."/>
            <person name="Montfort J."/>
            <person name="Bouchez O."/>
            <person name="Begum T."/>
            <person name="Mejri S."/>
            <person name="Adams A."/>
            <person name="Chen W.-J."/>
            <person name="Guiguen Y."/>
        </authorList>
    </citation>
    <scope>NUCLEOTIDE SEQUENCE</scope>
    <source>
        <strain evidence="1">YG-15Mar2019-1</strain>
        <tissue evidence="1">Brain</tissue>
    </source>
</reference>
<sequence>MPVCADSAYSVVLKARSLRSSLLNPGLWFAAFSTHKSKTVLFTSSAWIVNRAFDGSARRRFLRRAALFKICHQTTPDNTVIFPCHQKIQSLVSSHALRSGSVWVITTRSQSRFPELQLPHRWRVQL</sequence>
<comment type="caution">
    <text evidence="1">The sequence shown here is derived from an EMBL/GenBank/DDBJ whole genome shotgun (WGS) entry which is preliminary data.</text>
</comment>